<gene>
    <name evidence="8" type="ORF">ACFOLH_05280</name>
</gene>
<dbReference type="InterPro" id="IPR036388">
    <property type="entry name" value="WH-like_DNA-bd_sf"/>
</dbReference>
<dbReference type="InterPro" id="IPR039425">
    <property type="entry name" value="RNA_pol_sigma-70-like"/>
</dbReference>
<feature type="compositionally biased region" description="Basic and acidic residues" evidence="6">
    <location>
        <begin position="74"/>
        <end position="84"/>
    </location>
</feature>
<dbReference type="NCBIfam" id="TIGR02937">
    <property type="entry name" value="sigma70-ECF"/>
    <property type="match status" value="1"/>
</dbReference>
<evidence type="ECO:0000256" key="4">
    <source>
        <dbReference type="ARBA" id="ARBA00023125"/>
    </source>
</evidence>
<name>A0ABV7WGU6_9MICO</name>
<dbReference type="PANTHER" id="PTHR43133">
    <property type="entry name" value="RNA POLYMERASE ECF-TYPE SIGMA FACTO"/>
    <property type="match status" value="1"/>
</dbReference>
<feature type="domain" description="RNA polymerase sigma-70 region 2" evidence="7">
    <location>
        <begin position="108"/>
        <end position="166"/>
    </location>
</feature>
<dbReference type="InterPro" id="IPR013325">
    <property type="entry name" value="RNA_pol_sigma_r2"/>
</dbReference>
<sequence>MVSEGTAPTADAGLGLSVRTGHEVTLPPEQAGPGRLVPPPVPPPGPSEAPGPSEGQGTTGAAGTTDPSGAAGRAAEEPDPTRHRTADAAARLFRRWTEGDATASSELVSLLTPTLWHTARAYRLDRATAEDVVQNAWLALARRRDQVRDPQAVMAWLLVTVRRDAARTAASALTSVDDPGPVLAASPDPAPGPAAVVVEQESARRLWEAVGRLSERCQRLLRVVAFSDRPDYATLSVDLGMPLGSIGPTRGRCLKKLREDLGDEGRWVT</sequence>
<evidence type="ECO:0000256" key="2">
    <source>
        <dbReference type="ARBA" id="ARBA00023015"/>
    </source>
</evidence>
<evidence type="ECO:0000256" key="1">
    <source>
        <dbReference type="ARBA" id="ARBA00010641"/>
    </source>
</evidence>
<dbReference type="Gene3D" id="1.10.1740.10">
    <property type="match status" value="1"/>
</dbReference>
<accession>A0ABV7WGU6</accession>
<keyword evidence="9" id="KW-1185">Reference proteome</keyword>
<evidence type="ECO:0000259" key="7">
    <source>
        <dbReference type="Pfam" id="PF04542"/>
    </source>
</evidence>
<comment type="similarity">
    <text evidence="1">Belongs to the sigma-70 factor family. ECF subfamily.</text>
</comment>
<dbReference type="Proteomes" id="UP001595685">
    <property type="component" value="Unassembled WGS sequence"/>
</dbReference>
<organism evidence="8 9">
    <name type="scientific">Aquipuribacter hungaricus</name>
    <dbReference type="NCBI Taxonomy" id="545624"/>
    <lineage>
        <taxon>Bacteria</taxon>
        <taxon>Bacillati</taxon>
        <taxon>Actinomycetota</taxon>
        <taxon>Actinomycetes</taxon>
        <taxon>Micrococcales</taxon>
        <taxon>Intrasporangiaceae</taxon>
        <taxon>Aquipuribacter</taxon>
    </lineage>
</organism>
<dbReference type="InterPro" id="IPR014284">
    <property type="entry name" value="RNA_pol_sigma-70_dom"/>
</dbReference>
<keyword evidence="5" id="KW-0804">Transcription</keyword>
<dbReference type="PANTHER" id="PTHR43133:SF8">
    <property type="entry name" value="RNA POLYMERASE SIGMA FACTOR HI_1459-RELATED"/>
    <property type="match status" value="1"/>
</dbReference>
<keyword evidence="3" id="KW-0731">Sigma factor</keyword>
<dbReference type="EMBL" id="JBHRWW010000002">
    <property type="protein sequence ID" value="MFC3687751.1"/>
    <property type="molecule type" value="Genomic_DNA"/>
</dbReference>
<proteinExistence type="inferred from homology"/>
<keyword evidence="4" id="KW-0238">DNA-binding</keyword>
<protein>
    <submittedName>
        <fullName evidence="8">RNA polymerase sigma factor</fullName>
    </submittedName>
</protein>
<dbReference type="InterPro" id="IPR013324">
    <property type="entry name" value="RNA_pol_sigma_r3/r4-like"/>
</dbReference>
<feature type="compositionally biased region" description="Low complexity" evidence="6">
    <location>
        <begin position="50"/>
        <end position="72"/>
    </location>
</feature>
<dbReference type="SUPFAM" id="SSF88659">
    <property type="entry name" value="Sigma3 and sigma4 domains of RNA polymerase sigma factors"/>
    <property type="match status" value="1"/>
</dbReference>
<feature type="compositionally biased region" description="Pro residues" evidence="6">
    <location>
        <begin position="36"/>
        <end position="49"/>
    </location>
</feature>
<dbReference type="RefSeq" id="WP_340295546.1">
    <property type="nucleotide sequence ID" value="NZ_JBBEOI010000257.1"/>
</dbReference>
<evidence type="ECO:0000256" key="6">
    <source>
        <dbReference type="SAM" id="MobiDB-lite"/>
    </source>
</evidence>
<comment type="caution">
    <text evidence="8">The sequence shown here is derived from an EMBL/GenBank/DDBJ whole genome shotgun (WGS) entry which is preliminary data.</text>
</comment>
<evidence type="ECO:0000256" key="5">
    <source>
        <dbReference type="ARBA" id="ARBA00023163"/>
    </source>
</evidence>
<evidence type="ECO:0000256" key="3">
    <source>
        <dbReference type="ARBA" id="ARBA00023082"/>
    </source>
</evidence>
<reference evidence="9" key="1">
    <citation type="journal article" date="2019" name="Int. J. Syst. Evol. Microbiol.">
        <title>The Global Catalogue of Microorganisms (GCM) 10K type strain sequencing project: providing services to taxonomists for standard genome sequencing and annotation.</title>
        <authorList>
            <consortium name="The Broad Institute Genomics Platform"/>
            <consortium name="The Broad Institute Genome Sequencing Center for Infectious Disease"/>
            <person name="Wu L."/>
            <person name="Ma J."/>
        </authorList>
    </citation>
    <scope>NUCLEOTIDE SEQUENCE [LARGE SCALE GENOMIC DNA]</scope>
    <source>
        <strain evidence="9">NCAIM B.02333</strain>
    </source>
</reference>
<feature type="region of interest" description="Disordered" evidence="6">
    <location>
        <begin position="1"/>
        <end position="84"/>
    </location>
</feature>
<evidence type="ECO:0000313" key="9">
    <source>
        <dbReference type="Proteomes" id="UP001595685"/>
    </source>
</evidence>
<dbReference type="InterPro" id="IPR007627">
    <property type="entry name" value="RNA_pol_sigma70_r2"/>
</dbReference>
<keyword evidence="2" id="KW-0805">Transcription regulation</keyword>
<evidence type="ECO:0000313" key="8">
    <source>
        <dbReference type="EMBL" id="MFC3687751.1"/>
    </source>
</evidence>
<dbReference type="SUPFAM" id="SSF88946">
    <property type="entry name" value="Sigma2 domain of RNA polymerase sigma factors"/>
    <property type="match status" value="1"/>
</dbReference>
<dbReference type="Gene3D" id="1.10.10.10">
    <property type="entry name" value="Winged helix-like DNA-binding domain superfamily/Winged helix DNA-binding domain"/>
    <property type="match status" value="1"/>
</dbReference>
<dbReference type="Pfam" id="PF04542">
    <property type="entry name" value="Sigma70_r2"/>
    <property type="match status" value="1"/>
</dbReference>